<evidence type="ECO:0000259" key="3">
    <source>
        <dbReference type="Pfam" id="PF07510"/>
    </source>
</evidence>
<keyword evidence="2" id="KW-0812">Transmembrane</keyword>
<dbReference type="InterPro" id="IPR011089">
    <property type="entry name" value="GmrSD_C"/>
</dbReference>
<evidence type="ECO:0000256" key="2">
    <source>
        <dbReference type="SAM" id="Phobius"/>
    </source>
</evidence>
<evidence type="ECO:0000313" key="4">
    <source>
        <dbReference type="EMBL" id="KFI40572.1"/>
    </source>
</evidence>
<reference evidence="4 5" key="1">
    <citation type="submission" date="2014-03" db="EMBL/GenBank/DDBJ databases">
        <title>Genomics of Bifidobacteria.</title>
        <authorList>
            <person name="Ventura M."/>
            <person name="Milani C."/>
            <person name="Lugli G.A."/>
        </authorList>
    </citation>
    <scope>NUCLEOTIDE SEQUENCE [LARGE SCALE GENOMIC DNA]</scope>
    <source>
        <strain evidence="4 5">DSM 22766</strain>
    </source>
</reference>
<gene>
    <name evidence="4" type="ORF">BACT_1276</name>
</gene>
<accession>A0A086Z222</accession>
<sequence>MGAYRPSGGSRRGRRSPGSARFRSSSLGERLLIALVVAVVIGVTIGLLLPRLSPQVSRMTGGYTASGDAANTLGTLSVVDRPKPHHHYNRDSFGFKMTDEDGNGCNIREDVLTRDLKDVRTTTPGGCKVASGILHDPYTGKTIAFTRGARTSAQVQIDHVVALEDAWQSGASEWDQARRYQLGNDPYNLLAVDGPSNQEKGSASAAYWLPPQASYRCDYVARQIGVKSKYELSVTSQEKDAMMMVLHSCPGQPVPSK</sequence>
<feature type="domain" description="GmrSD restriction endonucleases C-terminal" evidence="3">
    <location>
        <begin position="108"/>
        <end position="243"/>
    </location>
</feature>
<dbReference type="AlphaFoldDB" id="A0A086Z222"/>
<keyword evidence="5" id="KW-1185">Reference proteome</keyword>
<dbReference type="Proteomes" id="UP000029015">
    <property type="component" value="Unassembled WGS sequence"/>
</dbReference>
<comment type="caution">
    <text evidence="4">The sequence shown here is derived from an EMBL/GenBank/DDBJ whole genome shotgun (WGS) entry which is preliminary data.</text>
</comment>
<dbReference type="Pfam" id="PF07510">
    <property type="entry name" value="GmrSD_C"/>
    <property type="match status" value="1"/>
</dbReference>
<dbReference type="PATRIC" id="fig|1437605.7.peg.1533"/>
<keyword evidence="2" id="KW-0472">Membrane</keyword>
<organism evidence="4 5">
    <name type="scientific">Bifidobacterium actinocoloniiforme DSM 22766</name>
    <dbReference type="NCBI Taxonomy" id="1437605"/>
    <lineage>
        <taxon>Bacteria</taxon>
        <taxon>Bacillati</taxon>
        <taxon>Actinomycetota</taxon>
        <taxon>Actinomycetes</taxon>
        <taxon>Bifidobacteriales</taxon>
        <taxon>Bifidobacteriaceae</taxon>
        <taxon>Bifidobacterium</taxon>
    </lineage>
</organism>
<dbReference type="OrthoDB" id="5196645at2"/>
<dbReference type="STRING" id="1437605.AB656_07485"/>
<keyword evidence="2" id="KW-1133">Transmembrane helix</keyword>
<dbReference type="PANTHER" id="PTHR24094">
    <property type="entry name" value="SECRETED PROTEIN"/>
    <property type="match status" value="1"/>
</dbReference>
<name>A0A086Z222_9BIFI</name>
<dbReference type="eggNOG" id="COG2356">
    <property type="taxonomic scope" value="Bacteria"/>
</dbReference>
<dbReference type="PANTHER" id="PTHR24094:SF15">
    <property type="entry name" value="AMP-DEPENDENT SYNTHETASE_LIGASE DOMAIN-CONTAINING PROTEIN-RELATED"/>
    <property type="match status" value="1"/>
</dbReference>
<dbReference type="RefSeq" id="WP_033504728.1">
    <property type="nucleotide sequence ID" value="NZ_CP011786.1"/>
</dbReference>
<evidence type="ECO:0000256" key="1">
    <source>
        <dbReference type="SAM" id="MobiDB-lite"/>
    </source>
</evidence>
<dbReference type="KEGG" id="bact:AB656_07485"/>
<proteinExistence type="predicted"/>
<evidence type="ECO:0000313" key="5">
    <source>
        <dbReference type="Proteomes" id="UP000029015"/>
    </source>
</evidence>
<feature type="transmembrane region" description="Helical" evidence="2">
    <location>
        <begin position="31"/>
        <end position="49"/>
    </location>
</feature>
<feature type="region of interest" description="Disordered" evidence="1">
    <location>
        <begin position="1"/>
        <end position="22"/>
    </location>
</feature>
<protein>
    <submittedName>
        <fullName evidence="4">Putative extracellular deoxyribonuclease</fullName>
    </submittedName>
</protein>
<dbReference type="EMBL" id="JGYK01000001">
    <property type="protein sequence ID" value="KFI40572.1"/>
    <property type="molecule type" value="Genomic_DNA"/>
</dbReference>